<keyword evidence="1 6" id="KW-0645">Protease</keyword>
<proteinExistence type="inferred from homology"/>
<dbReference type="GO" id="GO:0004222">
    <property type="term" value="F:metalloendopeptidase activity"/>
    <property type="evidence" value="ECO:0007669"/>
    <property type="project" value="InterPro"/>
</dbReference>
<keyword evidence="3 6" id="KW-0378">Hydrolase</keyword>
<dbReference type="InterPro" id="IPR034006">
    <property type="entry name" value="M3B_PepF_2"/>
</dbReference>
<evidence type="ECO:0000256" key="1">
    <source>
        <dbReference type="ARBA" id="ARBA00022670"/>
    </source>
</evidence>
<feature type="transmembrane region" description="Helical" evidence="7">
    <location>
        <begin position="525"/>
        <end position="551"/>
    </location>
</feature>
<dbReference type="Proteomes" id="UP000230790">
    <property type="component" value="Unassembled WGS sequence"/>
</dbReference>
<dbReference type="AlphaFoldDB" id="A0A2M8QAX4"/>
<dbReference type="CDD" id="cd09607">
    <property type="entry name" value="M3B_PepF"/>
    <property type="match status" value="1"/>
</dbReference>
<accession>A0A2M8QAX4</accession>
<comment type="caution">
    <text evidence="10">The sequence shown here is derived from an EMBL/GenBank/DDBJ whole genome shotgun (WGS) entry which is preliminary data.</text>
</comment>
<dbReference type="InterPro" id="IPR013647">
    <property type="entry name" value="OligopepF_N_dom"/>
</dbReference>
<keyword evidence="4 6" id="KW-0862">Zinc</keyword>
<protein>
    <submittedName>
        <fullName evidence="10">Oligoendopeptidase F</fullName>
    </submittedName>
</protein>
<evidence type="ECO:0000256" key="7">
    <source>
        <dbReference type="SAM" id="Phobius"/>
    </source>
</evidence>
<evidence type="ECO:0000313" key="11">
    <source>
        <dbReference type="Proteomes" id="UP000230790"/>
    </source>
</evidence>
<dbReference type="Pfam" id="PF01432">
    <property type="entry name" value="Peptidase_M3"/>
    <property type="match status" value="1"/>
</dbReference>
<dbReference type="InterPro" id="IPR042088">
    <property type="entry name" value="OligoPept_F_C"/>
</dbReference>
<gene>
    <name evidence="10" type="ORF">CUN48_11170</name>
</gene>
<sequence length="608" mass="68317">MAAAHDLGPLPHWDLSNVFPALESDELNAAIARCDNMLGELEGYLDAQGIAKDAPRAEDDTLRTTLDGYLERMNDLVALYHTIGSYIRAFVTTDSFNQTARRMLSEIEPMGVRLRQIDVRVGGWVGAIADALPRITAQPGPAQAHAFYLRETAEQSRYLMSDAEESLAAELSLSGANAWSKLQGTITSQLTVDFARDGKVEKLPMPALINLMQHDPDPDVRRRAYEAEIAAWETVKEPLAAAMNGVKGATSTLDRRRGRRDPLHAALDHARIDRETLDAMMGAMQEAFPMFRRYLRAKAKRLGHAGGLPWWDLMAPVGRRERTYTWDEARAFILEHFAGFSPRLERLAQRAFDSCWIDAEQRPGKRAGAFCMGVPLVKESRILCNYDGSLDQVFTIAHELGHAFHNECIYAAGKTALQSITPMTLAETASILCETIVTDAALAEAQSADEELAILETDLIGKTQVIVDITSRYLFELEVFRRRAKAELSADELCELMLRYQKETYGDGLDERYLHKFMWTWKPHYYFAGLSFYNFPYAFGLLFGLGLYAIYKQRGEAFVPEYEALLASTGEDTAANLAARFGIDLRDRAFWKHSLDLIGERIERYVSL</sequence>
<comment type="similarity">
    <text evidence="6">Belongs to the peptidase M3 family.</text>
</comment>
<reference evidence="10 11" key="1">
    <citation type="submission" date="2017-11" db="EMBL/GenBank/DDBJ databases">
        <title>Evolution of Phototrophy in the Chloroflexi Phylum Driven by Horizontal Gene Transfer.</title>
        <authorList>
            <person name="Ward L.M."/>
            <person name="Hemp J."/>
            <person name="Shih P.M."/>
            <person name="Mcglynn S.E."/>
            <person name="Fischer W."/>
        </authorList>
    </citation>
    <scope>NUCLEOTIDE SEQUENCE [LARGE SCALE GENOMIC DNA]</scope>
    <source>
        <strain evidence="10">JP3_7</strain>
    </source>
</reference>
<comment type="cofactor">
    <cofactor evidence="6">
        <name>Zn(2+)</name>
        <dbReference type="ChEBI" id="CHEBI:29105"/>
    </cofactor>
    <text evidence="6">Binds 1 zinc ion.</text>
</comment>
<dbReference type="InterPro" id="IPR001567">
    <property type="entry name" value="Pept_M3A_M3B_dom"/>
</dbReference>
<dbReference type="GO" id="GO:0006508">
    <property type="term" value="P:proteolysis"/>
    <property type="evidence" value="ECO:0007669"/>
    <property type="project" value="UniProtKB-KW"/>
</dbReference>
<dbReference type="Pfam" id="PF08439">
    <property type="entry name" value="Peptidase_M3_N"/>
    <property type="match status" value="1"/>
</dbReference>
<dbReference type="PANTHER" id="PTHR34217:SF1">
    <property type="entry name" value="CARBOXYPEPTIDASE 1"/>
    <property type="match status" value="1"/>
</dbReference>
<dbReference type="PANTHER" id="PTHR34217">
    <property type="entry name" value="METAL-DEPENDENT CARBOXYPEPTIDASE"/>
    <property type="match status" value="1"/>
</dbReference>
<evidence type="ECO:0000259" key="9">
    <source>
        <dbReference type="Pfam" id="PF08439"/>
    </source>
</evidence>
<evidence type="ECO:0000256" key="2">
    <source>
        <dbReference type="ARBA" id="ARBA00022723"/>
    </source>
</evidence>
<evidence type="ECO:0000256" key="4">
    <source>
        <dbReference type="ARBA" id="ARBA00022833"/>
    </source>
</evidence>
<keyword evidence="7" id="KW-0472">Membrane</keyword>
<dbReference type="GO" id="GO:0004181">
    <property type="term" value="F:metallocarboxypeptidase activity"/>
    <property type="evidence" value="ECO:0007669"/>
    <property type="project" value="InterPro"/>
</dbReference>
<evidence type="ECO:0000259" key="8">
    <source>
        <dbReference type="Pfam" id="PF01432"/>
    </source>
</evidence>
<evidence type="ECO:0000256" key="3">
    <source>
        <dbReference type="ARBA" id="ARBA00022801"/>
    </source>
</evidence>
<dbReference type="GO" id="GO:0046872">
    <property type="term" value="F:metal ion binding"/>
    <property type="evidence" value="ECO:0007669"/>
    <property type="project" value="UniProtKB-UniRule"/>
</dbReference>
<evidence type="ECO:0000256" key="5">
    <source>
        <dbReference type="ARBA" id="ARBA00023049"/>
    </source>
</evidence>
<keyword evidence="7" id="KW-0812">Transmembrane</keyword>
<dbReference type="InterPro" id="IPR011977">
    <property type="entry name" value="Pept_M3B_clade3"/>
</dbReference>
<keyword evidence="5 6" id="KW-0482">Metalloprotease</keyword>
<feature type="domain" description="Peptidase M3A/M3B catalytic" evidence="8">
    <location>
        <begin position="351"/>
        <end position="595"/>
    </location>
</feature>
<dbReference type="Gene3D" id="1.20.140.70">
    <property type="entry name" value="Oligopeptidase f, N-terminal domain"/>
    <property type="match status" value="1"/>
</dbReference>
<evidence type="ECO:0000313" key="10">
    <source>
        <dbReference type="EMBL" id="PJF46944.1"/>
    </source>
</evidence>
<dbReference type="EMBL" id="PGTN01000079">
    <property type="protein sequence ID" value="PJF46944.1"/>
    <property type="molecule type" value="Genomic_DNA"/>
</dbReference>
<dbReference type="SUPFAM" id="SSF55486">
    <property type="entry name" value="Metalloproteases ('zincins'), catalytic domain"/>
    <property type="match status" value="1"/>
</dbReference>
<keyword evidence="2 6" id="KW-0479">Metal-binding</keyword>
<keyword evidence="7" id="KW-1133">Transmembrane helix</keyword>
<name>A0A2M8QAX4_9CHLR</name>
<dbReference type="NCBIfam" id="TIGR02290">
    <property type="entry name" value="M3_fam_3"/>
    <property type="match status" value="1"/>
</dbReference>
<evidence type="ECO:0000256" key="6">
    <source>
        <dbReference type="RuleBase" id="RU003435"/>
    </source>
</evidence>
<dbReference type="InterPro" id="IPR001333">
    <property type="entry name" value="Peptidase_M32_Taq"/>
</dbReference>
<feature type="domain" description="Oligopeptidase F N-terminal" evidence="9">
    <location>
        <begin position="143"/>
        <end position="190"/>
    </location>
</feature>
<organism evidence="10 11">
    <name type="scientific">Candidatus Thermofonsia Clade 3 bacterium</name>
    <dbReference type="NCBI Taxonomy" id="2364212"/>
    <lineage>
        <taxon>Bacteria</taxon>
        <taxon>Bacillati</taxon>
        <taxon>Chloroflexota</taxon>
        <taxon>Candidatus Thermofontia</taxon>
        <taxon>Candidatus Thermofonsia Clade 3</taxon>
    </lineage>
</organism>
<dbReference type="Gene3D" id="1.10.1370.20">
    <property type="entry name" value="Oligoendopeptidase f, C-terminal domain"/>
    <property type="match status" value="1"/>
</dbReference>